<dbReference type="EMBL" id="JBHUGH010000011">
    <property type="protein sequence ID" value="MFD1913442.1"/>
    <property type="molecule type" value="Genomic_DNA"/>
</dbReference>
<gene>
    <name evidence="1" type="ORF">ACFSGJ_14605</name>
</gene>
<sequence>MIVSLSEARIQSTAARISLSVIDMQWHTIMACSRFLSPPI</sequence>
<evidence type="ECO:0000313" key="2">
    <source>
        <dbReference type="Proteomes" id="UP001597353"/>
    </source>
</evidence>
<name>A0ABW4S7I3_9RHOB</name>
<protein>
    <submittedName>
        <fullName evidence="1">Uncharacterized protein</fullName>
    </submittedName>
</protein>
<dbReference type="RefSeq" id="WP_390263479.1">
    <property type="nucleotide sequence ID" value="NZ_JBHUGH010000011.1"/>
</dbReference>
<organism evidence="1 2">
    <name type="scientific">Halodurantibacterium flavum</name>
    <dbReference type="NCBI Taxonomy" id="1382802"/>
    <lineage>
        <taxon>Bacteria</taxon>
        <taxon>Pseudomonadati</taxon>
        <taxon>Pseudomonadota</taxon>
        <taxon>Alphaproteobacteria</taxon>
        <taxon>Rhodobacterales</taxon>
        <taxon>Paracoccaceae</taxon>
        <taxon>Halodurantibacterium</taxon>
    </lineage>
</organism>
<comment type="caution">
    <text evidence="1">The sequence shown here is derived from an EMBL/GenBank/DDBJ whole genome shotgun (WGS) entry which is preliminary data.</text>
</comment>
<keyword evidence="2" id="KW-1185">Reference proteome</keyword>
<reference evidence="2" key="1">
    <citation type="journal article" date="2019" name="Int. J. Syst. Evol. Microbiol.">
        <title>The Global Catalogue of Microorganisms (GCM) 10K type strain sequencing project: providing services to taxonomists for standard genome sequencing and annotation.</title>
        <authorList>
            <consortium name="The Broad Institute Genomics Platform"/>
            <consortium name="The Broad Institute Genome Sequencing Center for Infectious Disease"/>
            <person name="Wu L."/>
            <person name="Ma J."/>
        </authorList>
    </citation>
    <scope>NUCLEOTIDE SEQUENCE [LARGE SCALE GENOMIC DNA]</scope>
    <source>
        <strain evidence="2">CGMCC 4.7242</strain>
    </source>
</reference>
<accession>A0ABW4S7I3</accession>
<evidence type="ECO:0000313" key="1">
    <source>
        <dbReference type="EMBL" id="MFD1913442.1"/>
    </source>
</evidence>
<proteinExistence type="predicted"/>
<dbReference type="Proteomes" id="UP001597353">
    <property type="component" value="Unassembled WGS sequence"/>
</dbReference>